<feature type="signal peptide" evidence="1">
    <location>
        <begin position="1"/>
        <end position="27"/>
    </location>
</feature>
<comment type="caution">
    <text evidence="2">The sequence shown here is derived from an EMBL/GenBank/DDBJ whole genome shotgun (WGS) entry which is preliminary data.</text>
</comment>
<protein>
    <recommendedName>
        <fullName evidence="4">Lipoprotein</fullName>
    </recommendedName>
</protein>
<evidence type="ECO:0008006" key="4">
    <source>
        <dbReference type="Google" id="ProtNLM"/>
    </source>
</evidence>
<gene>
    <name evidence="2" type="ORF">GCM10009681_39210</name>
</gene>
<feature type="chain" id="PRO_5047045095" description="Lipoprotein" evidence="1">
    <location>
        <begin position="28"/>
        <end position="191"/>
    </location>
</feature>
<name>A0ABP4WZ87_9ACTN</name>
<keyword evidence="1" id="KW-0732">Signal</keyword>
<organism evidence="2 3">
    <name type="scientific">Luedemannella helvata</name>
    <dbReference type="NCBI Taxonomy" id="349315"/>
    <lineage>
        <taxon>Bacteria</taxon>
        <taxon>Bacillati</taxon>
        <taxon>Actinomycetota</taxon>
        <taxon>Actinomycetes</taxon>
        <taxon>Micromonosporales</taxon>
        <taxon>Micromonosporaceae</taxon>
        <taxon>Luedemannella</taxon>
    </lineage>
</organism>
<dbReference type="RefSeq" id="WP_344083837.1">
    <property type="nucleotide sequence ID" value="NZ_BAAALS010000020.1"/>
</dbReference>
<dbReference type="EMBL" id="BAAALS010000020">
    <property type="protein sequence ID" value="GAA1764288.1"/>
    <property type="molecule type" value="Genomic_DNA"/>
</dbReference>
<proteinExistence type="predicted"/>
<evidence type="ECO:0000313" key="2">
    <source>
        <dbReference type="EMBL" id="GAA1764288.1"/>
    </source>
</evidence>
<keyword evidence="3" id="KW-1185">Reference proteome</keyword>
<dbReference type="Proteomes" id="UP001500655">
    <property type="component" value="Unassembled WGS sequence"/>
</dbReference>
<evidence type="ECO:0000313" key="3">
    <source>
        <dbReference type="Proteomes" id="UP001500655"/>
    </source>
</evidence>
<dbReference type="PROSITE" id="PS51257">
    <property type="entry name" value="PROKAR_LIPOPROTEIN"/>
    <property type="match status" value="1"/>
</dbReference>
<sequence>MRSRLTSLAVIGTVAAAALSGCSLFKAADESSVPEPTSIAELTAVPVPPQLVQTSAPVAMPPLAVVGGPKIELAVYLTPGKCAVSGHDRDGKAKLTTVNADAPADGAAGADLKGLPAKAAAALGAANTAELKIKGVGTLTVFCSSKALAITGPEATGQLSVVGAGSARMLEDRSVLVVIGPPATVRDALAT</sequence>
<accession>A0ABP4WZ87</accession>
<reference evidence="3" key="1">
    <citation type="journal article" date="2019" name="Int. J. Syst. Evol. Microbiol.">
        <title>The Global Catalogue of Microorganisms (GCM) 10K type strain sequencing project: providing services to taxonomists for standard genome sequencing and annotation.</title>
        <authorList>
            <consortium name="The Broad Institute Genomics Platform"/>
            <consortium name="The Broad Institute Genome Sequencing Center for Infectious Disease"/>
            <person name="Wu L."/>
            <person name="Ma J."/>
        </authorList>
    </citation>
    <scope>NUCLEOTIDE SEQUENCE [LARGE SCALE GENOMIC DNA]</scope>
    <source>
        <strain evidence="3">JCM 13249</strain>
    </source>
</reference>
<evidence type="ECO:0000256" key="1">
    <source>
        <dbReference type="SAM" id="SignalP"/>
    </source>
</evidence>